<proteinExistence type="predicted"/>
<name>A0A4P7CK95_9PAST</name>
<reference evidence="1 2" key="1">
    <citation type="submission" date="2019-03" db="EMBL/GenBank/DDBJ databases">
        <authorList>
            <person name="Che Y."/>
            <person name="Zhou L."/>
        </authorList>
    </citation>
    <scope>NUCLEOTIDE SEQUENCE [LARGE SCALE GENOMIC DNA]</scope>
    <source>
        <strain evidence="1 2">AIFJ1607</strain>
    </source>
</reference>
<organism evidence="1 2">
    <name type="scientific">Actinobacillus indolicus</name>
    <dbReference type="NCBI Taxonomy" id="51049"/>
    <lineage>
        <taxon>Bacteria</taxon>
        <taxon>Pseudomonadati</taxon>
        <taxon>Pseudomonadota</taxon>
        <taxon>Gammaproteobacteria</taxon>
        <taxon>Pasteurellales</taxon>
        <taxon>Pasteurellaceae</taxon>
        <taxon>Actinobacillus</taxon>
    </lineage>
</organism>
<accession>A0A4P7CK95</accession>
<dbReference type="AlphaFoldDB" id="A0A4P7CK95"/>
<dbReference type="InterPro" id="IPR019722">
    <property type="entry name" value="HI_0552_fam"/>
</dbReference>
<evidence type="ECO:0000313" key="2">
    <source>
        <dbReference type="Proteomes" id="UP000294444"/>
    </source>
</evidence>
<dbReference type="EMBL" id="CP038145">
    <property type="protein sequence ID" value="QBQ63992.1"/>
    <property type="molecule type" value="Genomic_DNA"/>
</dbReference>
<dbReference type="RefSeq" id="WP_162856820.1">
    <property type="nucleotide sequence ID" value="NZ_CP038145.1"/>
</dbReference>
<sequence length="207" mass="24867">MLTSESCSLFDIPFFQFSQMKKYCPEDIPQIKSEYKKHWEIWKKLNLDVYQKLGFPFAEPHIEKWCNGWQVRAHFFAYYKYEFHQNSAAILSVILNRRRLSVSLDWHCYRADRSQINVNQYNQWLSLLDKEKYSDFNIWRGTESEYADFPKVKAISLDSLILENEEDFFCIGKNIEKEKLDNIDVVEFICQTIRELLPLYEACHSTN</sequence>
<keyword evidence="2" id="KW-1185">Reference proteome</keyword>
<gene>
    <name evidence="1" type="ORF">EXH44_06965</name>
</gene>
<evidence type="ECO:0000313" key="1">
    <source>
        <dbReference type="EMBL" id="QBQ63992.1"/>
    </source>
</evidence>
<dbReference type="Pfam" id="PF10786">
    <property type="entry name" value="HI_0552"/>
    <property type="match status" value="1"/>
</dbReference>
<protein>
    <recommendedName>
        <fullName evidence="3">Glucose-6-phosphate 1-dehydrogenase</fullName>
    </recommendedName>
</protein>
<evidence type="ECO:0008006" key="3">
    <source>
        <dbReference type="Google" id="ProtNLM"/>
    </source>
</evidence>
<dbReference type="KEGG" id="aio:EXH44_06965"/>
<dbReference type="Proteomes" id="UP000294444">
    <property type="component" value="Chromosome"/>
</dbReference>